<dbReference type="Pfam" id="PF12833">
    <property type="entry name" value="HTH_18"/>
    <property type="match status" value="1"/>
</dbReference>
<dbReference type="InterPro" id="IPR014710">
    <property type="entry name" value="RmlC-like_jellyroll"/>
</dbReference>
<evidence type="ECO:0000256" key="2">
    <source>
        <dbReference type="ARBA" id="ARBA00023125"/>
    </source>
</evidence>
<evidence type="ECO:0000256" key="3">
    <source>
        <dbReference type="ARBA" id="ARBA00023163"/>
    </source>
</evidence>
<dbReference type="Proteomes" id="UP000481087">
    <property type="component" value="Unassembled WGS sequence"/>
</dbReference>
<reference evidence="5 6" key="1">
    <citation type="submission" date="2019-12" db="EMBL/GenBank/DDBJ databases">
        <title>Paenibacillus sp. nov. sp. isolated from soil.</title>
        <authorList>
            <person name="Kim J."/>
            <person name="Jeong S.E."/>
            <person name="Jung H.S."/>
            <person name="Jeon C.O."/>
        </authorList>
    </citation>
    <scope>NUCLEOTIDE SEQUENCE [LARGE SCALE GENOMIC DNA]</scope>
    <source>
        <strain evidence="5 6">5J-6</strain>
    </source>
</reference>
<dbReference type="RefSeq" id="WP_161406285.1">
    <property type="nucleotide sequence ID" value="NZ_WTUZ01000010.1"/>
</dbReference>
<dbReference type="EMBL" id="WTUZ01000010">
    <property type="protein sequence ID" value="MZQ82110.1"/>
    <property type="molecule type" value="Genomic_DNA"/>
</dbReference>
<dbReference type="GO" id="GO:0043565">
    <property type="term" value="F:sequence-specific DNA binding"/>
    <property type="evidence" value="ECO:0007669"/>
    <property type="project" value="InterPro"/>
</dbReference>
<dbReference type="PROSITE" id="PS01124">
    <property type="entry name" value="HTH_ARAC_FAMILY_2"/>
    <property type="match status" value="1"/>
</dbReference>
<dbReference type="SUPFAM" id="SSF46689">
    <property type="entry name" value="Homeodomain-like"/>
    <property type="match status" value="2"/>
</dbReference>
<gene>
    <name evidence="5" type="ORF">GQF01_08155</name>
</gene>
<evidence type="ECO:0000313" key="5">
    <source>
        <dbReference type="EMBL" id="MZQ82110.1"/>
    </source>
</evidence>
<comment type="caution">
    <text evidence="5">The sequence shown here is derived from an EMBL/GenBank/DDBJ whole genome shotgun (WGS) entry which is preliminary data.</text>
</comment>
<dbReference type="AlphaFoldDB" id="A0A6L8UYL2"/>
<dbReference type="SMART" id="SM00342">
    <property type="entry name" value="HTH_ARAC"/>
    <property type="match status" value="1"/>
</dbReference>
<dbReference type="SUPFAM" id="SSF51215">
    <property type="entry name" value="Regulatory protein AraC"/>
    <property type="match status" value="1"/>
</dbReference>
<dbReference type="InterPro" id="IPR003313">
    <property type="entry name" value="AraC-bd"/>
</dbReference>
<dbReference type="InterPro" id="IPR037923">
    <property type="entry name" value="HTH-like"/>
</dbReference>
<proteinExistence type="predicted"/>
<dbReference type="GO" id="GO:0003700">
    <property type="term" value="F:DNA-binding transcription factor activity"/>
    <property type="evidence" value="ECO:0007669"/>
    <property type="project" value="InterPro"/>
</dbReference>
<protein>
    <submittedName>
        <fullName evidence="5">Helix-turn-helix domain-containing protein</fullName>
    </submittedName>
</protein>
<evidence type="ECO:0000313" key="6">
    <source>
        <dbReference type="Proteomes" id="UP000481087"/>
    </source>
</evidence>
<name>A0A6L8UYL2_9BACL</name>
<dbReference type="InterPro" id="IPR009057">
    <property type="entry name" value="Homeodomain-like_sf"/>
</dbReference>
<evidence type="ECO:0000259" key="4">
    <source>
        <dbReference type="PROSITE" id="PS01124"/>
    </source>
</evidence>
<dbReference type="InterPro" id="IPR018062">
    <property type="entry name" value="HTH_AraC-typ_CS"/>
</dbReference>
<dbReference type="PROSITE" id="PS00041">
    <property type="entry name" value="HTH_ARAC_FAMILY_1"/>
    <property type="match status" value="1"/>
</dbReference>
<dbReference type="PANTHER" id="PTHR43280:SF28">
    <property type="entry name" value="HTH-TYPE TRANSCRIPTIONAL ACTIVATOR RHAS"/>
    <property type="match status" value="1"/>
</dbReference>
<keyword evidence="1" id="KW-0805">Transcription regulation</keyword>
<dbReference type="InterPro" id="IPR018060">
    <property type="entry name" value="HTH_AraC"/>
</dbReference>
<dbReference type="Pfam" id="PF02311">
    <property type="entry name" value="AraC_binding"/>
    <property type="match status" value="1"/>
</dbReference>
<dbReference type="PANTHER" id="PTHR43280">
    <property type="entry name" value="ARAC-FAMILY TRANSCRIPTIONAL REGULATOR"/>
    <property type="match status" value="1"/>
</dbReference>
<keyword evidence="6" id="KW-1185">Reference proteome</keyword>
<keyword evidence="3" id="KW-0804">Transcription</keyword>
<keyword evidence="2" id="KW-0238">DNA-binding</keyword>
<organism evidence="5 6">
    <name type="scientific">Paenibacillus silvestris</name>
    <dbReference type="NCBI Taxonomy" id="2606219"/>
    <lineage>
        <taxon>Bacteria</taxon>
        <taxon>Bacillati</taxon>
        <taxon>Bacillota</taxon>
        <taxon>Bacilli</taxon>
        <taxon>Bacillales</taxon>
        <taxon>Paenibacillaceae</taxon>
        <taxon>Paenibacillus</taxon>
    </lineage>
</organism>
<sequence length="286" mass="33563">MKMYQSVDYIQQTEKIALYKLHQKANEPEHTHNFVELVYIGQGAGYHQVNGKSYAVQRGDFLFMNVGDRHSFEIQKNMQYMNILLDPAFLSNRLHATESASEFLPLMLFHEFKSSLANPSPHVTFRGKSMIEVEQLLETMYTEYCGKKSGYLAMLHGYATLLLTRMFRSMQENLHNSELRTAYHMLPQLLSYIEEHYAGHITLNDLARESFYSPYYLSKMFKDCLGFTFTEYVHDVRLREAKRMLLETKDSVESIGRSVGYEDKTQFFRLFKQTLGMTPQQLRKQM</sequence>
<feature type="domain" description="HTH araC/xylS-type" evidence="4">
    <location>
        <begin position="187"/>
        <end position="285"/>
    </location>
</feature>
<accession>A0A6L8UYL2</accession>
<dbReference type="Gene3D" id="1.10.10.60">
    <property type="entry name" value="Homeodomain-like"/>
    <property type="match status" value="2"/>
</dbReference>
<dbReference type="Gene3D" id="2.60.120.10">
    <property type="entry name" value="Jelly Rolls"/>
    <property type="match status" value="1"/>
</dbReference>
<evidence type="ECO:0000256" key="1">
    <source>
        <dbReference type="ARBA" id="ARBA00023015"/>
    </source>
</evidence>